<protein>
    <submittedName>
        <fullName evidence="2">Uncharacterized protein</fullName>
    </submittedName>
</protein>
<feature type="region of interest" description="Disordered" evidence="1">
    <location>
        <begin position="151"/>
        <end position="171"/>
    </location>
</feature>
<evidence type="ECO:0000313" key="3">
    <source>
        <dbReference type="Proteomes" id="UP001058974"/>
    </source>
</evidence>
<proteinExistence type="predicted"/>
<evidence type="ECO:0000256" key="1">
    <source>
        <dbReference type="SAM" id="MobiDB-lite"/>
    </source>
</evidence>
<reference evidence="2 3" key="1">
    <citation type="journal article" date="2022" name="Nat. Genet.">
        <title>Improved pea reference genome and pan-genome highlight genomic features and evolutionary characteristics.</title>
        <authorList>
            <person name="Yang T."/>
            <person name="Liu R."/>
            <person name="Luo Y."/>
            <person name="Hu S."/>
            <person name="Wang D."/>
            <person name="Wang C."/>
            <person name="Pandey M.K."/>
            <person name="Ge S."/>
            <person name="Xu Q."/>
            <person name="Li N."/>
            <person name="Li G."/>
            <person name="Huang Y."/>
            <person name="Saxena R.K."/>
            <person name="Ji Y."/>
            <person name="Li M."/>
            <person name="Yan X."/>
            <person name="He Y."/>
            <person name="Liu Y."/>
            <person name="Wang X."/>
            <person name="Xiang C."/>
            <person name="Varshney R.K."/>
            <person name="Ding H."/>
            <person name="Gao S."/>
            <person name="Zong X."/>
        </authorList>
    </citation>
    <scope>NUCLEOTIDE SEQUENCE [LARGE SCALE GENOMIC DNA]</scope>
    <source>
        <strain evidence="2 3">cv. Zhongwan 6</strain>
    </source>
</reference>
<dbReference type="AlphaFoldDB" id="A0A9D4XNK1"/>
<keyword evidence="3" id="KW-1185">Reference proteome</keyword>
<gene>
    <name evidence="2" type="ORF">KIW84_045571</name>
</gene>
<feature type="compositionally biased region" description="Basic and acidic residues" evidence="1">
    <location>
        <begin position="27"/>
        <end position="52"/>
    </location>
</feature>
<evidence type="ECO:0000313" key="2">
    <source>
        <dbReference type="EMBL" id="KAI5422155.1"/>
    </source>
</evidence>
<comment type="caution">
    <text evidence="2">The sequence shown here is derived from an EMBL/GenBank/DDBJ whole genome shotgun (WGS) entry which is preliminary data.</text>
</comment>
<accession>A0A9D4XNK1</accession>
<dbReference type="EMBL" id="JAMSHJ010000004">
    <property type="protein sequence ID" value="KAI5422155.1"/>
    <property type="molecule type" value="Genomic_DNA"/>
</dbReference>
<feature type="region of interest" description="Disordered" evidence="1">
    <location>
        <begin position="1"/>
        <end position="55"/>
    </location>
</feature>
<organism evidence="2 3">
    <name type="scientific">Pisum sativum</name>
    <name type="common">Garden pea</name>
    <name type="synonym">Lathyrus oleraceus</name>
    <dbReference type="NCBI Taxonomy" id="3888"/>
    <lineage>
        <taxon>Eukaryota</taxon>
        <taxon>Viridiplantae</taxon>
        <taxon>Streptophyta</taxon>
        <taxon>Embryophyta</taxon>
        <taxon>Tracheophyta</taxon>
        <taxon>Spermatophyta</taxon>
        <taxon>Magnoliopsida</taxon>
        <taxon>eudicotyledons</taxon>
        <taxon>Gunneridae</taxon>
        <taxon>Pentapetalae</taxon>
        <taxon>rosids</taxon>
        <taxon>fabids</taxon>
        <taxon>Fabales</taxon>
        <taxon>Fabaceae</taxon>
        <taxon>Papilionoideae</taxon>
        <taxon>50 kb inversion clade</taxon>
        <taxon>NPAAA clade</taxon>
        <taxon>Hologalegina</taxon>
        <taxon>IRL clade</taxon>
        <taxon>Fabeae</taxon>
        <taxon>Lathyrus</taxon>
    </lineage>
</organism>
<name>A0A9D4XNK1_PEA</name>
<dbReference type="Proteomes" id="UP001058974">
    <property type="component" value="Chromosome 4"/>
</dbReference>
<sequence>MAKQGHGRPKITIPPSPMNHPSLSMQPDKESANREMEGGDSSSRNEKARDKEVLEDETLEAEIEGKSEAHKLWVDVLSENQNPTKRLVIMEISSRLLKLKPEIVTLMKTRVKHSKAKLVRDKLNLKGIGQRKEKAKQKAYVLFCYTNSGSLSKTKSEAKHPGSLAASSSEEAVKARFAKKALVHLAKPS</sequence>
<dbReference type="Gramene" id="Psat04G0557100-T1">
    <property type="protein sequence ID" value="KAI5422155.1"/>
    <property type="gene ID" value="KIW84_045571"/>
</dbReference>